<dbReference type="EMBL" id="JACDUU010000002">
    <property type="protein sequence ID" value="MBA2870952.1"/>
    <property type="molecule type" value="Genomic_DNA"/>
</dbReference>
<protein>
    <submittedName>
        <fullName evidence="1">Uncharacterized protein</fullName>
    </submittedName>
</protein>
<organism evidence="1 2">
    <name type="scientific">[Anoxybacillus] calidus</name>
    <dbReference type="NCBI Taxonomy" id="575178"/>
    <lineage>
        <taxon>Bacteria</taxon>
        <taxon>Bacillati</taxon>
        <taxon>Bacillota</taxon>
        <taxon>Bacilli</taxon>
        <taxon>Bacillales</taxon>
        <taxon>Anoxybacillaceae</taxon>
        <taxon>Paranoxybacillus</taxon>
    </lineage>
</organism>
<gene>
    <name evidence="1" type="ORF">HNQ85_001222</name>
</gene>
<evidence type="ECO:0000313" key="1">
    <source>
        <dbReference type="EMBL" id="MBA2870952.1"/>
    </source>
</evidence>
<reference evidence="1 2" key="1">
    <citation type="submission" date="2020-07" db="EMBL/GenBank/DDBJ databases">
        <title>Genomic Encyclopedia of Type Strains, Phase IV (KMG-IV): sequencing the most valuable type-strain genomes for metagenomic binning, comparative biology and taxonomic classification.</title>
        <authorList>
            <person name="Goeker M."/>
        </authorList>
    </citation>
    <scope>NUCLEOTIDE SEQUENCE [LARGE SCALE GENOMIC DNA]</scope>
    <source>
        <strain evidence="1 2">DSM 25220</strain>
    </source>
</reference>
<accession>A0A7V9YYU3</accession>
<comment type="caution">
    <text evidence="1">The sequence shown here is derived from an EMBL/GenBank/DDBJ whole genome shotgun (WGS) entry which is preliminary data.</text>
</comment>
<evidence type="ECO:0000313" key="2">
    <source>
        <dbReference type="Proteomes" id="UP000580891"/>
    </source>
</evidence>
<dbReference type="AlphaFoldDB" id="A0A7V9YYU3"/>
<proteinExistence type="predicted"/>
<name>A0A7V9YYU3_9BACL</name>
<sequence>MNNFAGWSLEKDVFSLGKRDFKTFLGTKKFETPIITISENTTIFWVGYDGDNVIALSNDEKFSKLSSVISTLPKDINFTIVECSE</sequence>
<dbReference type="Proteomes" id="UP000580891">
    <property type="component" value="Unassembled WGS sequence"/>
</dbReference>
<keyword evidence="2" id="KW-1185">Reference proteome</keyword>